<evidence type="ECO:0000259" key="3">
    <source>
        <dbReference type="PROSITE" id="PS51194"/>
    </source>
</evidence>
<feature type="region of interest" description="Disordered" evidence="2">
    <location>
        <begin position="1240"/>
        <end position="1289"/>
    </location>
</feature>
<evidence type="ECO:0000256" key="2">
    <source>
        <dbReference type="SAM" id="MobiDB-lite"/>
    </source>
</evidence>
<dbReference type="Proteomes" id="UP000061468">
    <property type="component" value="Plasmid pAMEDUM8_300"/>
</dbReference>
<dbReference type="PANTHER" id="PTHR41313:SF1">
    <property type="entry name" value="DNA METHYLASE ADENINE-SPECIFIC DOMAIN-CONTAINING PROTEIN"/>
    <property type="match status" value="1"/>
</dbReference>
<feature type="compositionally biased region" description="Polar residues" evidence="2">
    <location>
        <begin position="2907"/>
        <end position="2933"/>
    </location>
</feature>
<dbReference type="InterPro" id="IPR027417">
    <property type="entry name" value="P-loop_NTPase"/>
</dbReference>
<feature type="compositionally biased region" description="Polar residues" evidence="2">
    <location>
        <begin position="1328"/>
        <end position="1346"/>
    </location>
</feature>
<dbReference type="InterPro" id="IPR029063">
    <property type="entry name" value="SAM-dependent_MTases_sf"/>
</dbReference>
<geneLocation type="plasmid" evidence="4 5">
    <name>pAMEDUM8_300</name>
</geneLocation>
<keyword evidence="1" id="KW-0175">Coiled coil</keyword>
<reference evidence="4 5" key="1">
    <citation type="submission" date="2015-12" db="EMBL/GenBank/DDBJ databases">
        <title>Intraspecies pangenome expansion in the marine bacterium Alteromonas.</title>
        <authorList>
            <person name="Lopez-Perez M."/>
            <person name="Rodriguez-Valera F."/>
        </authorList>
    </citation>
    <scope>NUCLEOTIDE SEQUENCE [LARGE SCALE GENOMIC DNA]</scope>
    <source>
        <strain evidence="4 5">UM8</strain>
        <plasmid evidence="4 5">pAMEDUM8_300</plasmid>
    </source>
</reference>
<dbReference type="PROSITE" id="PS51194">
    <property type="entry name" value="HELICASE_CTER"/>
    <property type="match status" value="1"/>
</dbReference>
<evidence type="ECO:0000313" key="5">
    <source>
        <dbReference type="Proteomes" id="UP000061468"/>
    </source>
</evidence>
<feature type="region of interest" description="Disordered" evidence="2">
    <location>
        <begin position="1303"/>
        <end position="1346"/>
    </location>
</feature>
<dbReference type="PANTHER" id="PTHR41313">
    <property type="entry name" value="ADENINE-SPECIFIC METHYLTRANSFERASE"/>
    <property type="match status" value="1"/>
</dbReference>
<dbReference type="Gene3D" id="3.40.50.300">
    <property type="entry name" value="P-loop containing nucleotide triphosphate hydrolases"/>
    <property type="match status" value="1"/>
</dbReference>
<feature type="compositionally biased region" description="Basic and acidic residues" evidence="2">
    <location>
        <begin position="937"/>
        <end position="946"/>
    </location>
</feature>
<dbReference type="SUPFAM" id="SSF53335">
    <property type="entry name" value="S-adenosyl-L-methionine-dependent methyltransferases"/>
    <property type="match status" value="1"/>
</dbReference>
<dbReference type="InterPro" id="IPR052933">
    <property type="entry name" value="DNA_Protect_Modify"/>
</dbReference>
<dbReference type="InterPro" id="IPR001650">
    <property type="entry name" value="Helicase_C-like"/>
</dbReference>
<gene>
    <name evidence="4" type="ORF">AV942_20620</name>
</gene>
<feature type="region of interest" description="Disordered" evidence="2">
    <location>
        <begin position="937"/>
        <end position="964"/>
    </location>
</feature>
<dbReference type="Gene3D" id="3.40.50.150">
    <property type="entry name" value="Vaccinia Virus protein VP39"/>
    <property type="match status" value="1"/>
</dbReference>
<dbReference type="Gene3D" id="3.40.50.10810">
    <property type="entry name" value="Tandem AAA-ATPase domain"/>
    <property type="match status" value="1"/>
</dbReference>
<evidence type="ECO:0000256" key="1">
    <source>
        <dbReference type="SAM" id="Coils"/>
    </source>
</evidence>
<feature type="compositionally biased region" description="Basic and acidic residues" evidence="2">
    <location>
        <begin position="2875"/>
        <end position="2890"/>
    </location>
</feature>
<keyword evidence="4" id="KW-0614">Plasmid</keyword>
<feature type="coiled-coil region" evidence="1">
    <location>
        <begin position="4508"/>
        <end position="4535"/>
    </location>
</feature>
<feature type="compositionally biased region" description="Low complexity" evidence="2">
    <location>
        <begin position="1310"/>
        <end position="1322"/>
    </location>
</feature>
<accession>A0AAC8XPD7</accession>
<sequence>MKKFNDYSAIEITGYDRNKGYLFGKVKDGSDKRVTLVQNKQQNTTSFIENLSNPDAKTFAPVGSTIIAYGVQAIRPESGFYSANYAVPLNKHPQHKKTYSTPLKIDGKTQVRNNEKGQFKSLGATALDANYETIHNIQGLRQKLVQALRGSTNSVPGYARGVMIRIGQRTADGTKKAMPFEFFALANETPEAAIERLYKENDGHNKFRNTLKIINSEIEKANSFVEISGLSRLSFNSYGNPTNLEKIASSKHYKTKVNGKARGAYSLTAIAVNNSTGQIDTFLPLPRAKVVNDISGIVGAHSDEEATSFNLSAPSEKRANDKKGVKGYPLRMTQELNTSGQLSRVAIKGSRSDIAKYKDRIISAGGANKPFYRESDNSYVFPISISKEVGAVLSDLTGEPAIYIDEPSASSSSNSIYVRGRTEREPFRSKLKEIGSAQLDGKEVSGGWAFNESKRITLEALLGDLIKKPLNPVGFGATSYNTSFPSYAEWQKIKYNDSPNALLDAHFDALNTLAEEAGIDWTQTSRNIIVPPPNSSSAIFKSNVDEKSVEVLKQSHKGSASVVAASSTYRTKNKKTGKEEQTLSIYLKFINKKMGGGEFFTEFKSGEYDFSLFEKERGTGNLKKPEVDSAALERRELDNQKRLEERALEIEAEFLLNKEEALVDWNSGSELQGNEKYISDKGLTDYTSLIELRAGANKFNSTYSMYQLVDEWNNFVGLQKIYDNPWVTEKGKNENKTFTKGTKFTDSKTNQPIGTHGRVGFDDGTKPIIYTEGMADALSSVAATDYFGKIGLNKDNLKKVVSLSVHNNPDRKHIVIGDNDKNHKDGNIGAMAALDAAWENNVFWLVPDFTYYGNDDNDKDINDLHQKGGLSEVRKQIENANPPPKNLVEYYKLRLQFESAENLAKATESATAHILERYSNFEAGVVKKLLEFKVPEAEKSQQKKNDSNFTEVNPRPLPPEEVEANTVTADSPFPIEIIEKTHSISGKKYLVINDPSNGIYSDPIAKAIEECMPGKTAIYNDAIGQYIAPFHLKNLLNSKLHSLTGAPANYIGKRYRSNEKGFVIRGDLPEELIEKISSKTGFISTNFDQAEQGIIVENELALYLIQDILDDRLLSSNIPKSFDAYTRDFNSSDINYAPIKRQAEAFGVSVLEIVKIQTLLSINEEQNPRDSHWFAALIAKTKKEQEANGQKLTYKELLEKSYFAGEHLLSNSEMTEEEYLSSVPLWYQIGKKYKLEEKLTAPNGSDSSSTNEEVVSQSEPTNVDDFGQDTSTGESDEVEAEHSETPNGEAAEAAQLITEPLEAEQEAPLSVEESNENASESVLHLEETSNTVHTTPPAPNEQSINTDVAPQSSMFDLFEEEPTELNVAAPSTIHPLPSVLSVEEVTSDGIDDSSIGFPDWEIRIRKLHDAIDLLVSNGFEHDEFIELVENSPASVGYEEGEVQSFYQQLTSDLKNLKQHPIADLENFTPLSLSSAYFSVFNRISAERLEGIKDYIAEFVYIKGAMVEKTFNKYLSGKQSIPDMVADNPYFIEGELQSEVLLQDIEHLTDFKSINDFYRHYRDIYSSQQTNNVLSSDEENVPSTLKFALNGESVNGEEIFSNDEIKLYALEEGDMYLSVGANGTITELKHERFKSTKNDEVLLNKLYLNGRSAYVVSFENITKGFLEFDKAQSFYSRNENKLLNLTDKNVTFTKQPTRPQIEAAFEAYYDDGIDFDTLMSRLNEKYGVTLDNESKSIVETAFKHKTVSVEKKKLSLNEKLSELISVASEQANTGLNYTEFFEETFKEDGYFYNRNPFLENDSSEISRQELNQSLSDAGYKSLKAFYNSIYETIHAIEQDEIIGRLGGFIPSATIQQDISLSAQFTNLTNVLNAKRLDATLLPPLPFKDYAKTPHALQNINAIQSVTLVELTNEENLERYSLDDYLLLADLHHVQNVSAEMEKATVAQLVVDTWSKRRDLTFLSTKEIADFDSETLNEFSRILGVSNQTGNLATAIAIKSKLKELRELTSLKLAQFNYISDAIQHNSSSKKLPAFVYRDIDLIANGHEHNIDKAINYVERIRSLNESRLSIEKTFHNINLVSPEVRAVLKNSDTSKSYVVGIEDAKYASHAYLYSLTKDKSVSDIQLPLDISYYTVVNDKMVGFNRGLDNDFVQQAGLSPISDKALERALAPIESFIGTQGYLALKNNEGNAVLIRAAKKGFVSTEYNAKTLTLNTTSIRDLSALMETYRAEGYEFSDVEPLFDVLISEKNQESLQLFEFVTDLDVNSLSEEQQQGFSELLSEGFDDDFSALSKVAKERIRHALQDDLIEKITGLKNDLEPGISDDYKQVIRDLLAVDSISITHNEHVTETTQSLSDESPVESVNSSINDLYGLFNHLDVDQSVESSLQDDASFVPETSSANVETGRLAIANGRAGVITEIHGSVVTIEPVWKSNVSSNPSAQNALYSSKYDKYIFELSPEEFATTEAALSFDMDVDLYNPRDEKGLERIQKLSLPDLKKLSVVYGADVSSDDREVITQELIRSVRARTAALLIETGKRTDTSNEDLEALAEYVNVDDADEVTEFFRSAAKNSKSSILNMNYEKAIEDGLNFGYHPGISDNEILDVNVGEVKTISDVSVITLLNKSTIAEILKDDSSEAEYIKYQYLSSPDVDINRLETSSAKIKLNGFNHTYVSSNGDEYPSLELLTEYSEVIDVTPIFENGDEVLYWENEIPTAGAVSETIFTGEKEVRISGLESPVNLGELVRLDPVKLENELQNIKQQFNGPLQKTLGSVVSLKDGETDLHKAYAVQKAIVLLQSYADSSVKSFMGYDLELIGEEFRYSKDGSTLAQATNIEEAQRLVAEAVNNLLTERVRKNADEIRLDGVHGEVLPNSDSTDEKGEHLGELDRNESQENVGGTKSSDRAGGSRKSTTSDDGLQRTSGVPPVRTSNSQIIGMSEELSNRRRAEYSFPLDIEDSISGLPKRIELNLSALKLSKQIEDEDRLATHEEKNTLALYSGWGGMPGMFDPTNYVYIKERRELMSLVTGEEYESIKASALTAFYTPPSLIEQIHLGAEKLGFAGGEVSDPSTGTGGFISAMPAHLKNNSTFTARELDTVTGKIAQQLFGENIVKIGGYENATQPNNYFDLVTSNIPFGNFSVYDSDYAKYGYKIHDYFMVKSIDKVKPGGLVAFMTSTGTLDKVESKAREHVYKTADLVSAIRMPSNTFTKYANTNVASDIIFLRKRLPGEVKGDNAWLKTQQVEAEDRNGHFHEHTLNSYFVDNPEMIVGELTSVKTQFGQSLSSKFEGDLIAEVQTKIENLQPLSNVSKKETKIQIIEDNSEVIKLVEDVRPGSFVYKDGKLGKAVSKYNPDLDDHELVMEPLETSGVKAKRLISLISVRDACRTHIQTQLETEGNDPRFLASLNNLNEAYERHVQKHGVINATTTKQVFQEDPDYPLLLGLESIDKKTKDVVKAQIFTERTVGINPDITQAESLEDALFISIAKYGEINPTLVSQLLDKDWKNVVENSGDLLFLDPNTDQWMFKGNYLSGNISTKLKDAKAAAELNPYFEKNVKALESVMPQRIISEEIKVRLGTAWIPASTMSRFVEYIVTGEETPFESKPNRQFGVSFVNAEWSLNVSEYVISSNSGRSRNRFGTERRDAVDLIEKVMNGSKTDVFDTIDGKAVFNSEASALASAKAQDLATEFKEWVWKNPQRKEHLEDVYNERFNVFVNAKYDGSHIQYTGLNPNFNGKKFDPRQTQKNTLMRYLVEGRALLAHGVGTGKSFELASIAIEGKARGVHQKPMVAVPNNVFGQLSRMIQEHYPNARILALDPKNMPKEKRKEQTARIATGNWDAIIVAHSTLDKFSAPTEFVTNQLEAQLNEYRSSLENAEAMDGQNNKRAQRKIKNLENKIQKRLSQEKKDNLLYLDELGIDTILVDEADNFLNLGTPSNMGHVNGVNTQESNRAMNMIFMTRFIQELRDGKGVVWATGTDIRKSMSDLFVNLYVLAPDELKALGVYEFDNFMSVFGEVVSTIEANPEGTGYRENSRLAKFNNLPELGKLYRTIADVVTAEMAGVEKPNSNKIAVKANGNEYFDAFMKNIAKRATSFRNGSKDETWFSIQHDSQRAAMDMRCIDPNIPESPSSKIMKASENILSEFRKKDEKTRAQLVFIDRFVNPSDKGFSVYDDLINKLVAGGIPREKIIDSRQVNTEAQKKEFEDGMNSGKYAVAIGTTDKFGVGNNIQQNLVAMHELTPPWNPRDLEQRLGRIERHGNQHSEVNVYRYSTENSFDLFMWETMKRKATFIMQTKLEPELAPREYTEEPDATYTEMMAIATGNSLIKDKIDVDSKLKNLERQYRGYIDNKRSMVHQVGYKNERIEKDQVLLDEKGKFLSKVIGDMNLVVDGMRMPDLKSAGDRVKGIFDQLQGVKAPPLTVPVGEYNGMEIKFRLEDSEDGKKVYRLKIYHDSKEGFQVSNHPYVGRQISDISTLQDKLEKFIGEVKDRITFNEKSIESLKTEIERPFDKEEEMQSLQKAAEKLNAELLVAANEASQTEEVVDWGVMLSEIQRDDEVDINEPTNTLN</sequence>
<feature type="coiled-coil region" evidence="1">
    <location>
        <begin position="3854"/>
        <end position="3899"/>
    </location>
</feature>
<name>A0AAC8XPD7_9ALTE</name>
<dbReference type="InterPro" id="IPR038718">
    <property type="entry name" value="SNF2-like_sf"/>
</dbReference>
<organism evidence="4 5">
    <name type="scientific">Alteromonas mediterranea</name>
    <dbReference type="NCBI Taxonomy" id="314275"/>
    <lineage>
        <taxon>Bacteria</taxon>
        <taxon>Pseudomonadati</taxon>
        <taxon>Pseudomonadota</taxon>
        <taxon>Gammaproteobacteria</taxon>
        <taxon>Alteromonadales</taxon>
        <taxon>Alteromonadaceae</taxon>
        <taxon>Alteromonas/Salinimonas group</taxon>
        <taxon>Alteromonas</taxon>
    </lineage>
</organism>
<feature type="compositionally biased region" description="Polar residues" evidence="2">
    <location>
        <begin position="1242"/>
        <end position="1261"/>
    </location>
</feature>
<dbReference type="SUPFAM" id="SSF52540">
    <property type="entry name" value="P-loop containing nucleoside triphosphate hydrolases"/>
    <property type="match status" value="2"/>
</dbReference>
<dbReference type="RefSeq" id="WP_015068605.1">
    <property type="nucleotide sequence ID" value="NZ_CAKMLI010000007.1"/>
</dbReference>
<evidence type="ECO:0000313" key="4">
    <source>
        <dbReference type="EMBL" id="AMJ80791.1"/>
    </source>
</evidence>
<feature type="domain" description="Helicase C-terminal" evidence="3">
    <location>
        <begin position="4137"/>
        <end position="4302"/>
    </location>
</feature>
<proteinExistence type="predicted"/>
<dbReference type="EMBL" id="CP013929">
    <property type="protein sequence ID" value="AMJ80791.1"/>
    <property type="molecule type" value="Genomic_DNA"/>
</dbReference>
<protein>
    <recommendedName>
        <fullName evidence="3">Helicase C-terminal domain-containing protein</fullName>
    </recommendedName>
</protein>
<feature type="region of interest" description="Disordered" evidence="2">
    <location>
        <begin position="2864"/>
        <end position="2934"/>
    </location>
</feature>